<keyword evidence="2" id="KW-1185">Reference proteome</keyword>
<dbReference type="Proteomes" id="UP000514720">
    <property type="component" value="Chromosome"/>
</dbReference>
<dbReference type="AlphaFoldDB" id="A0A7L7KT84"/>
<dbReference type="EMBL" id="CP048914">
    <property type="protein sequence ID" value="QMS84968.1"/>
    <property type="molecule type" value="Genomic_DNA"/>
</dbReference>
<reference evidence="1 2" key="1">
    <citation type="submission" date="2020-02" db="EMBL/GenBank/DDBJ databases">
        <authorList>
            <person name="Zheng R.K."/>
            <person name="Sun C.M."/>
        </authorList>
    </citation>
    <scope>NUCLEOTIDE SEQUENCE [LARGE SCALE GENOMIC DNA]</scope>
    <source>
        <strain evidence="2">zrk13</strain>
    </source>
</reference>
<name>A0A7L7KT84_9MOLU</name>
<dbReference type="KEGG" id="xcl:G4Z02_04095"/>
<accession>A0A7L7KT84</accession>
<dbReference type="RefSeq" id="WP_258878592.1">
    <property type="nucleotide sequence ID" value="NZ_CP048914.1"/>
</dbReference>
<proteinExistence type="predicted"/>
<evidence type="ECO:0000313" key="1">
    <source>
        <dbReference type="EMBL" id="QMS84968.1"/>
    </source>
</evidence>
<gene>
    <name evidence="1" type="ORF">G4Z02_04095</name>
</gene>
<protein>
    <submittedName>
        <fullName evidence="1">Uncharacterized protein</fullName>
    </submittedName>
</protein>
<evidence type="ECO:0000313" key="2">
    <source>
        <dbReference type="Proteomes" id="UP000514720"/>
    </source>
</evidence>
<organism evidence="1 2">
    <name type="scientific">Candidatus Xianfuyuplasma coldseepsis</name>
    <dbReference type="NCBI Taxonomy" id="2782163"/>
    <lineage>
        <taxon>Bacteria</taxon>
        <taxon>Bacillati</taxon>
        <taxon>Mycoplasmatota</taxon>
        <taxon>Mollicutes</taxon>
        <taxon>Candidatus Izemoplasmatales</taxon>
        <taxon>Candidatus Izemoplasmataceae</taxon>
        <taxon>Candidatus Xianfuyuplasma</taxon>
    </lineage>
</organism>
<sequence length="126" mass="14239">MSFTWASKKPKDGVATLYESNITLNKAASSHFEHAYNVLLGLDLDSKRIAVKPISKEESDIGAIPEEKRHKITVRSSYARVCNKKFLKEVADLAKIDLKDNNSFKYKAKWSKEDALLVIDLTQPEV</sequence>